<comment type="caution">
    <text evidence="3">The sequence shown here is derived from an EMBL/GenBank/DDBJ whole genome shotgun (WGS) entry which is preliminary data.</text>
</comment>
<evidence type="ECO:0008006" key="5">
    <source>
        <dbReference type="Google" id="ProtNLM"/>
    </source>
</evidence>
<name>A0A4S2DJT1_9CLOT</name>
<dbReference type="Proteomes" id="UP000306888">
    <property type="component" value="Unassembled WGS sequence"/>
</dbReference>
<feature type="transmembrane region" description="Helical" evidence="2">
    <location>
        <begin position="9"/>
        <end position="29"/>
    </location>
</feature>
<keyword evidence="2" id="KW-1133">Transmembrane helix</keyword>
<evidence type="ECO:0000256" key="2">
    <source>
        <dbReference type="SAM" id="Phobius"/>
    </source>
</evidence>
<sequence>MKISKREKYLLGILGALIICFVYYQFIYINQVKKLDVKKEEERVTKEKYDKVMKDIGDLEGLEERLKILKVDVYEKSKKLYPIILQEKIILEIDKLLTESGLDANLGFNPITVEKVEELKSDEIVKIESSFKDLVDEYNGDKLPEGDTEENTQGSSAAAVEGSTSEVTTTEKEGPTTEQLKVSVNFTGSYEEVKKFISSIENYGRKIAITNISITAKSQDELSGIMNLEFHAIPKLSGEDEEYLKWTLNNVYGKEILFSSGNATGAYADLKDENSSTDVTDFAMLLKSPSSELPTLTMGKAKDDARETYIYSDNEKIEEVEMTLDEVDGKLYYKYKTSKSYYPKENSNEGKVFAANSKDIVLEILSEKRDVNFDNSGVKLTIVNNTSKNVEVIIRNDDTSNPRVSVTGKGNTVNVTNK</sequence>
<evidence type="ECO:0000256" key="1">
    <source>
        <dbReference type="SAM" id="MobiDB-lite"/>
    </source>
</evidence>
<feature type="region of interest" description="Disordered" evidence="1">
    <location>
        <begin position="138"/>
        <end position="177"/>
    </location>
</feature>
<keyword evidence="2" id="KW-0472">Membrane</keyword>
<evidence type="ECO:0000313" key="3">
    <source>
        <dbReference type="EMBL" id="TGY42165.1"/>
    </source>
</evidence>
<protein>
    <recommendedName>
        <fullName evidence="5">Pilus assembly protein PilO</fullName>
    </recommendedName>
</protein>
<evidence type="ECO:0000313" key="4">
    <source>
        <dbReference type="Proteomes" id="UP000306888"/>
    </source>
</evidence>
<keyword evidence="2" id="KW-0812">Transmembrane</keyword>
<reference evidence="3 4" key="1">
    <citation type="submission" date="2019-04" db="EMBL/GenBank/DDBJ databases">
        <title>Microbes associate with the intestines of laboratory mice.</title>
        <authorList>
            <person name="Navarre W."/>
            <person name="Wong E."/>
            <person name="Huang K."/>
            <person name="Tropini C."/>
            <person name="Ng K."/>
            <person name="Yu B."/>
        </authorList>
    </citation>
    <scope>NUCLEOTIDE SEQUENCE [LARGE SCALE GENOMIC DNA]</scope>
    <source>
        <strain evidence="3 4">NM50_B9-20</strain>
    </source>
</reference>
<dbReference type="InterPro" id="IPR014717">
    <property type="entry name" value="Transl_elong_EF1B/ribsomal_bS6"/>
</dbReference>
<proteinExistence type="predicted"/>
<gene>
    <name evidence="3" type="ORF">E5347_10550</name>
</gene>
<dbReference type="RefSeq" id="WP_136007159.1">
    <property type="nucleotide sequence ID" value="NZ_SRYR01000004.1"/>
</dbReference>
<dbReference type="OrthoDB" id="1704601at2"/>
<accession>A0A4S2DJT1</accession>
<dbReference type="AlphaFoldDB" id="A0A4S2DJT1"/>
<dbReference type="EMBL" id="SRYR01000004">
    <property type="protein sequence ID" value="TGY42165.1"/>
    <property type="molecule type" value="Genomic_DNA"/>
</dbReference>
<keyword evidence="4" id="KW-1185">Reference proteome</keyword>
<organism evidence="3 4">
    <name type="scientific">Clostridium sartagoforme</name>
    <dbReference type="NCBI Taxonomy" id="84031"/>
    <lineage>
        <taxon>Bacteria</taxon>
        <taxon>Bacillati</taxon>
        <taxon>Bacillota</taxon>
        <taxon>Clostridia</taxon>
        <taxon>Eubacteriales</taxon>
        <taxon>Clostridiaceae</taxon>
        <taxon>Clostridium</taxon>
    </lineage>
</organism>
<dbReference type="Gene3D" id="3.30.70.60">
    <property type="match status" value="1"/>
</dbReference>